<dbReference type="Pfam" id="PF14030">
    <property type="entry name" value="DUF4245"/>
    <property type="match status" value="1"/>
</dbReference>
<evidence type="ECO:0000313" key="3">
    <source>
        <dbReference type="EMBL" id="AIC47788.1"/>
    </source>
</evidence>
<keyword evidence="2" id="KW-0472">Membrane</keyword>
<keyword evidence="2" id="KW-1133">Transmembrane helix</keyword>
<dbReference type="RefSeq" id="WP_051636291.1">
    <property type="nucleotide sequence ID" value="NZ_CP007490.1"/>
</dbReference>
<dbReference type="OrthoDB" id="4801970at2"/>
<evidence type="ECO:0008006" key="5">
    <source>
        <dbReference type="Google" id="ProtNLM"/>
    </source>
</evidence>
<dbReference type="InterPro" id="IPR025339">
    <property type="entry name" value="DUF4245"/>
</dbReference>
<dbReference type="KEGG" id="rla:Rhola_00009880"/>
<feature type="transmembrane region" description="Helical" evidence="2">
    <location>
        <begin position="28"/>
        <end position="49"/>
    </location>
</feature>
<name>A0A060JMH9_9MICO</name>
<accession>A0A060JMH9</accession>
<protein>
    <recommendedName>
        <fullName evidence="5">DUF4245 domain-containing protein</fullName>
    </recommendedName>
</protein>
<sequence length="198" mass="21537">MSAINSGQDSQRPDPEDSAAKHRANQTVVNLILSLIACLGIVVVTVLAVPRDDSNRIKPVDYVAAAAAAEASSKLDVATPALPEGWWANQAKWNETAADGVKVWKVGFVGPDNQYIGVTQGFAVNPTWVALQTVNFETNTESTAKNTTWTKWKPGQNTDADPHLWTLEKDGNFIAMRSTATEAELDEFAKLLEQEIDK</sequence>
<evidence type="ECO:0000256" key="1">
    <source>
        <dbReference type="SAM" id="MobiDB-lite"/>
    </source>
</evidence>
<reference evidence="3 4" key="1">
    <citation type="journal article" date="2014" name="Int. J. Syst. Evol. Microbiol.">
        <title>Rhodoluna lacicola gen. nov., sp. nov., a planktonic freshwater bacterium with stream-lined genome.</title>
        <authorList>
            <person name="Hahn M."/>
            <person name="Schmidt J."/>
            <person name="Taipale S.J."/>
            <person name="Doolittle W.F."/>
            <person name="Koll U."/>
        </authorList>
    </citation>
    <scope>NUCLEOTIDE SEQUENCE [LARGE SCALE GENOMIC DNA]</scope>
    <source>
        <strain evidence="3 4">MWH-Ta8</strain>
    </source>
</reference>
<dbReference type="EMBL" id="CP007490">
    <property type="protein sequence ID" value="AIC47788.1"/>
    <property type="molecule type" value="Genomic_DNA"/>
</dbReference>
<feature type="compositionally biased region" description="Basic and acidic residues" evidence="1">
    <location>
        <begin position="11"/>
        <end position="20"/>
    </location>
</feature>
<evidence type="ECO:0000313" key="4">
    <source>
        <dbReference type="Proteomes" id="UP000067708"/>
    </source>
</evidence>
<proteinExistence type="predicted"/>
<dbReference type="Proteomes" id="UP000067708">
    <property type="component" value="Chromosome"/>
</dbReference>
<dbReference type="STRING" id="529884.Rhola_00009880"/>
<organism evidence="3 4">
    <name type="scientific">Rhodoluna lacicola</name>
    <dbReference type="NCBI Taxonomy" id="529884"/>
    <lineage>
        <taxon>Bacteria</taxon>
        <taxon>Bacillati</taxon>
        <taxon>Actinomycetota</taxon>
        <taxon>Actinomycetes</taxon>
        <taxon>Micrococcales</taxon>
        <taxon>Microbacteriaceae</taxon>
        <taxon>Luna cluster</taxon>
        <taxon>Luna-1 subcluster</taxon>
        <taxon>Rhodoluna</taxon>
    </lineage>
</organism>
<feature type="region of interest" description="Disordered" evidence="1">
    <location>
        <begin position="1"/>
        <end position="21"/>
    </location>
</feature>
<dbReference type="eggNOG" id="ENOG5033C4E">
    <property type="taxonomic scope" value="Bacteria"/>
</dbReference>
<evidence type="ECO:0000256" key="2">
    <source>
        <dbReference type="SAM" id="Phobius"/>
    </source>
</evidence>
<dbReference type="AlphaFoldDB" id="A0A060JMH9"/>
<gene>
    <name evidence="3" type="ORF">Rhola_00009880</name>
</gene>
<dbReference type="HOGENOM" id="CLU_095244_2_0_11"/>
<feature type="compositionally biased region" description="Polar residues" evidence="1">
    <location>
        <begin position="1"/>
        <end position="10"/>
    </location>
</feature>
<keyword evidence="2" id="KW-0812">Transmembrane</keyword>
<keyword evidence="4" id="KW-1185">Reference proteome</keyword>